<proteinExistence type="predicted"/>
<gene>
    <name evidence="2" type="ORF">CYMTET_18927</name>
</gene>
<dbReference type="EMBL" id="LGRX02008788">
    <property type="protein sequence ID" value="KAK3272794.1"/>
    <property type="molecule type" value="Genomic_DNA"/>
</dbReference>
<dbReference type="Proteomes" id="UP001190700">
    <property type="component" value="Unassembled WGS sequence"/>
</dbReference>
<comment type="caution">
    <text evidence="2">The sequence shown here is derived from an EMBL/GenBank/DDBJ whole genome shotgun (WGS) entry which is preliminary data.</text>
</comment>
<accession>A0AAE0L5R9</accession>
<evidence type="ECO:0000313" key="2">
    <source>
        <dbReference type="EMBL" id="KAK3272794.1"/>
    </source>
</evidence>
<organism evidence="2 3">
    <name type="scientific">Cymbomonas tetramitiformis</name>
    <dbReference type="NCBI Taxonomy" id="36881"/>
    <lineage>
        <taxon>Eukaryota</taxon>
        <taxon>Viridiplantae</taxon>
        <taxon>Chlorophyta</taxon>
        <taxon>Pyramimonadophyceae</taxon>
        <taxon>Pyramimonadales</taxon>
        <taxon>Pyramimonadaceae</taxon>
        <taxon>Cymbomonas</taxon>
    </lineage>
</organism>
<protein>
    <submittedName>
        <fullName evidence="2">Uncharacterized protein</fullName>
    </submittedName>
</protein>
<keyword evidence="3" id="KW-1185">Reference proteome</keyword>
<feature type="region of interest" description="Disordered" evidence="1">
    <location>
        <begin position="1"/>
        <end position="24"/>
    </location>
</feature>
<evidence type="ECO:0000256" key="1">
    <source>
        <dbReference type="SAM" id="MobiDB-lite"/>
    </source>
</evidence>
<dbReference type="AlphaFoldDB" id="A0AAE0L5R9"/>
<sequence length="110" mass="11571">MDNEEDNQANEAPVDGGGSAAQGVGPEMVRVGVLRLDTYVEWWATEIEGEGVREEGWNWRWGVRREVGVAGGESGAAVGGDGVLLLRSWVLIGNRGKPAGPDGAFPATPP</sequence>
<reference evidence="2 3" key="1">
    <citation type="journal article" date="2015" name="Genome Biol. Evol.">
        <title>Comparative Genomics of a Bacterivorous Green Alga Reveals Evolutionary Causalities and Consequences of Phago-Mixotrophic Mode of Nutrition.</title>
        <authorList>
            <person name="Burns J.A."/>
            <person name="Paasch A."/>
            <person name="Narechania A."/>
            <person name="Kim E."/>
        </authorList>
    </citation>
    <scope>NUCLEOTIDE SEQUENCE [LARGE SCALE GENOMIC DNA]</scope>
    <source>
        <strain evidence="2 3">PLY_AMNH</strain>
    </source>
</reference>
<evidence type="ECO:0000313" key="3">
    <source>
        <dbReference type="Proteomes" id="UP001190700"/>
    </source>
</evidence>
<name>A0AAE0L5R9_9CHLO</name>